<feature type="domain" description="NOMO seventh transthyretin-like" evidence="12">
    <location>
        <begin position="582"/>
        <end position="654"/>
    </location>
</feature>
<dbReference type="Pfam" id="PF23141">
    <property type="entry name" value="Ig_NOMO"/>
    <property type="match status" value="1"/>
</dbReference>
<comment type="subcellular location">
    <subcellularLocation>
        <location evidence="1">Endoplasmic reticulum membrane</location>
        <topology evidence="1">Single-pass type I membrane protein</topology>
    </subcellularLocation>
</comment>
<dbReference type="InterPro" id="IPR056190">
    <property type="entry name" value="NOMO_5th"/>
</dbReference>
<dbReference type="Pfam" id="PF22902">
    <property type="entry name" value="NOMO1-like_9th"/>
    <property type="match status" value="1"/>
</dbReference>
<organism evidence="15 16">
    <name type="scientific">Stomoxys calcitrans</name>
    <name type="common">Stable fly</name>
    <name type="synonym">Conops calcitrans</name>
    <dbReference type="NCBI Taxonomy" id="35570"/>
    <lineage>
        <taxon>Eukaryota</taxon>
        <taxon>Metazoa</taxon>
        <taxon>Ecdysozoa</taxon>
        <taxon>Arthropoda</taxon>
        <taxon>Hexapoda</taxon>
        <taxon>Insecta</taxon>
        <taxon>Pterygota</taxon>
        <taxon>Neoptera</taxon>
        <taxon>Endopterygota</taxon>
        <taxon>Diptera</taxon>
        <taxon>Brachycera</taxon>
        <taxon>Muscomorpha</taxon>
        <taxon>Muscoidea</taxon>
        <taxon>Muscidae</taxon>
        <taxon>Stomoxys</taxon>
    </lineage>
</organism>
<evidence type="ECO:0000256" key="4">
    <source>
        <dbReference type="ARBA" id="ARBA00022824"/>
    </source>
</evidence>
<feature type="domain" description="NOMO-like ninth beta-sandwich" evidence="10">
    <location>
        <begin position="748"/>
        <end position="821"/>
    </location>
</feature>
<dbReference type="InterPro" id="IPR056191">
    <property type="entry name" value="NOMO_12th"/>
</dbReference>
<dbReference type="Gene3D" id="2.60.40.1120">
    <property type="entry name" value="Carboxypeptidase-like, regulatory domain"/>
    <property type="match status" value="3"/>
</dbReference>
<evidence type="ECO:0000256" key="2">
    <source>
        <dbReference type="ARBA" id="ARBA00022692"/>
    </source>
</evidence>
<dbReference type="SUPFAM" id="SSF49478">
    <property type="entry name" value="Cna protein B-type domain"/>
    <property type="match status" value="3"/>
</dbReference>
<evidence type="ECO:0000259" key="14">
    <source>
        <dbReference type="Pfam" id="PF23194"/>
    </source>
</evidence>
<accession>A0A1I8P9T7</accession>
<keyword evidence="16" id="KW-1185">Reference proteome</keyword>
<dbReference type="InterPro" id="IPR013784">
    <property type="entry name" value="Carb-bd-like_fold"/>
</dbReference>
<keyword evidence="6 8" id="KW-0472">Membrane</keyword>
<dbReference type="InterPro" id="IPR056319">
    <property type="entry name" value="NOMO_7th"/>
</dbReference>
<dbReference type="Pfam" id="PF13620">
    <property type="entry name" value="CarboxypepD_reg"/>
    <property type="match status" value="1"/>
</dbReference>
<dbReference type="Pfam" id="PF22898">
    <property type="entry name" value="NOMO1-like_1st"/>
    <property type="match status" value="1"/>
</dbReference>
<evidence type="ECO:0000256" key="5">
    <source>
        <dbReference type="ARBA" id="ARBA00022989"/>
    </source>
</evidence>
<evidence type="ECO:0000313" key="16">
    <source>
        <dbReference type="Proteomes" id="UP000095300"/>
    </source>
</evidence>
<evidence type="ECO:0000256" key="8">
    <source>
        <dbReference type="SAM" id="Phobius"/>
    </source>
</evidence>
<dbReference type="EnsemblMetazoa" id="SCAU006126-RA">
    <property type="protein sequence ID" value="SCAU006126-PA"/>
    <property type="gene ID" value="SCAU006126"/>
</dbReference>
<evidence type="ECO:0000259" key="10">
    <source>
        <dbReference type="Pfam" id="PF22902"/>
    </source>
</evidence>
<keyword evidence="3" id="KW-0732">Signal</keyword>
<dbReference type="InterPro" id="IPR055073">
    <property type="entry name" value="NOMO1-like_9th"/>
</dbReference>
<dbReference type="GO" id="GO:0030246">
    <property type="term" value="F:carbohydrate binding"/>
    <property type="evidence" value="ECO:0007669"/>
    <property type="project" value="InterPro"/>
</dbReference>
<dbReference type="InterPro" id="IPR008969">
    <property type="entry name" value="CarboxyPept-like_regulatory"/>
</dbReference>
<dbReference type="Pfam" id="PF23192">
    <property type="entry name" value="NOMO_12th"/>
    <property type="match status" value="1"/>
</dbReference>
<gene>
    <name evidence="15" type="primary">106087593</name>
</gene>
<reference evidence="15" key="1">
    <citation type="submission" date="2020-05" db="UniProtKB">
        <authorList>
            <consortium name="EnsemblMetazoa"/>
        </authorList>
    </citation>
    <scope>IDENTIFICATION</scope>
    <source>
        <strain evidence="15">USDA</strain>
    </source>
</reference>
<feature type="domain" description="NOMO fifth transthyretin-like" evidence="14">
    <location>
        <begin position="403"/>
        <end position="483"/>
    </location>
</feature>
<dbReference type="PROSITE" id="PS50194">
    <property type="entry name" value="FILAMIN_REPEAT"/>
    <property type="match status" value="1"/>
</dbReference>
<evidence type="ECO:0000256" key="7">
    <source>
        <dbReference type="PROSITE-ProRule" id="PRU00087"/>
    </source>
</evidence>
<keyword evidence="4" id="KW-0256">Endoplasmic reticulum</keyword>
<feature type="domain" description="NOMO second beta-sandwich" evidence="11">
    <location>
        <begin position="119"/>
        <end position="205"/>
    </location>
</feature>
<dbReference type="InterPro" id="IPR017868">
    <property type="entry name" value="Filamin/ABP280_repeat-like"/>
</dbReference>
<protein>
    <submittedName>
        <fullName evidence="15">Uncharacterized protein</fullName>
    </submittedName>
</protein>
<dbReference type="VEuPathDB" id="VectorBase:SCAU006126"/>
<keyword evidence="2 8" id="KW-0812">Transmembrane</keyword>
<dbReference type="InterPro" id="IPR051417">
    <property type="entry name" value="SDr/BOS_complex"/>
</dbReference>
<dbReference type="Pfam" id="PF22904">
    <property type="entry name" value="NOMO1-like_2nd"/>
    <property type="match status" value="1"/>
</dbReference>
<evidence type="ECO:0000256" key="3">
    <source>
        <dbReference type="ARBA" id="ARBA00022729"/>
    </source>
</evidence>
<keyword evidence="5 8" id="KW-1133">Transmembrane helix</keyword>
<evidence type="ECO:0000259" key="9">
    <source>
        <dbReference type="Pfam" id="PF22898"/>
    </source>
</evidence>
<evidence type="ECO:0000256" key="1">
    <source>
        <dbReference type="ARBA" id="ARBA00004115"/>
    </source>
</evidence>
<dbReference type="KEGG" id="scac:106087593"/>
<dbReference type="PANTHER" id="PTHR23303:SF14">
    <property type="entry name" value="BOS COMPLEX SUBUNIT NOMO1-RELATED"/>
    <property type="match status" value="1"/>
</dbReference>
<name>A0A1I8P9T7_STOCA</name>
<dbReference type="Proteomes" id="UP000095300">
    <property type="component" value="Unassembled WGS sequence"/>
</dbReference>
<dbReference type="SUPFAM" id="SSF49452">
    <property type="entry name" value="Starch-binding domain-like"/>
    <property type="match status" value="1"/>
</dbReference>
<dbReference type="SUPFAM" id="SSF49464">
    <property type="entry name" value="Carboxypeptidase regulatory domain-like"/>
    <property type="match status" value="1"/>
</dbReference>
<dbReference type="PANTHER" id="PTHR23303">
    <property type="entry name" value="CARBOXYPEPTIDASE REGULATORY REGION-CONTAINING"/>
    <property type="match status" value="1"/>
</dbReference>
<dbReference type="AlphaFoldDB" id="A0A1I8P9T7"/>
<dbReference type="OrthoDB" id="10263633at2759"/>
<evidence type="ECO:0000256" key="6">
    <source>
        <dbReference type="ARBA" id="ARBA00023136"/>
    </source>
</evidence>
<dbReference type="InterPro" id="IPR055074">
    <property type="entry name" value="NOMO1-3_2nd"/>
</dbReference>
<dbReference type="InterPro" id="IPR055075">
    <property type="entry name" value="NOMO-like_N"/>
</dbReference>
<feature type="transmembrane region" description="Helical" evidence="8">
    <location>
        <begin position="7"/>
        <end position="25"/>
    </location>
</feature>
<dbReference type="GO" id="GO:0005789">
    <property type="term" value="C:endoplasmic reticulum membrane"/>
    <property type="evidence" value="ECO:0007669"/>
    <property type="project" value="UniProtKB-SubCell"/>
</dbReference>
<feature type="repeat" description="Filamin" evidence="7">
    <location>
        <begin position="90"/>
        <end position="191"/>
    </location>
</feature>
<proteinExistence type="predicted"/>
<feature type="domain" description="NOMO-like N-terminal beta-sandwich" evidence="9">
    <location>
        <begin position="33"/>
        <end position="117"/>
    </location>
</feature>
<evidence type="ECO:0000259" key="11">
    <source>
        <dbReference type="Pfam" id="PF22904"/>
    </source>
</evidence>
<dbReference type="STRING" id="35570.A0A1I8P9T7"/>
<sequence length="1202" mass="131794">MSKNVGIYIHLILLIKLIILVDIALPNEVIGCGGFIKSQKDIDFSKVEVKLLTKTGALKDKTDCSPSNGYYFLPIYDKGEYLLKISPPPGWSFEPEEVKLNFDGQTDVCSLGKDVNFVFKGFGITGKVALASAGAKGVTVELKSEDGKDTRHTITDANGIFSFTPIIPGKYVVKASHSKWHFEKSEHTVVVESGNTVLADNSLVVSGFDVNGRFDTLGQLGKGVGVALFRNKQMVTSPRCGKQGLGSTSVSHNNPKYEYLTSCYTEVDAAGSYTFKDVRPGQYLLLPVIKENLKLNIKPQFIEIEVAKDTLEVKQEFKISGFSVTGKVLHSPGGSPINGATIKMNGQKVSTTNANGEFILENIASSGLYTIQVESEKLQFVEQQIQLQLTTATIAPIVPSAYEVCGNVMAKKSFKVGITKQESTFHTTVATNADSGLWCTFLPSGKFTVEVLTSDIDRSNGVQFFPVQKTVEVKNQPLNDVVFSQLRATLEGSLKCLADAPQPACSATQVTLHSLDANGQPTGQKQATQAQGGKYTFKNVLPGPYEITIPQSNLCFDSTRVLINVASASETAPQFIQHGYEVNIISSHRAIMKYAHSSATSTDNLKLLAGVNTFCVPISGSYSIKLEGCHLYDEQTLPSTFSTTNTNPIIINAVAHKVGVRVLSPESSVQNLNLLIESATLGKIQIKPTAEAHKVDGKYAFRYETHLKPDESLRITPTSDILLFEPQSKEIIGSNDCVDVAFNFIASKGLIINGKVIPAIKDAKITLSFPNNPELETQTAITTPNGDFKFGPISENLKYKLHGEKESYVFSDFNPSTNSFSIHKLCEIIVKVKDETGKGLGGVLVSLSGSESYRKNLITAEDGSINFHSLSPSQYFLRPMLKEFKFDPNSKMIDLKNGETVEVEMIGKRVAFSLFGAVTSLNGEPFADVNIEATADECSHHQEEATTEKNGKYRIRGLNPGCEYTIRVKDAGTSGNNVDRSIPTTRSVKIASADVQGVNFLAISPITFVDVTLRVTASSNDFYKSLRVIMYRKGAYDSPVYSQRLDTPLNPKSRYNPGIMVFFPRIPLDGKTYVVELKSTLSDKTYTYSVRSEQFVADTPSVYVELDFRPEVKSYEGDLNQNSISALVLVALVAIAFFKQDIAMAFLDFVWSKVNGIAQDIAQKQKTNAKNNQRKVEPINQKEIEQMAEQINNIKKKKTKKI</sequence>
<evidence type="ECO:0000313" key="15">
    <source>
        <dbReference type="EnsemblMetazoa" id="SCAU006126-PA"/>
    </source>
</evidence>
<evidence type="ECO:0000259" key="13">
    <source>
        <dbReference type="Pfam" id="PF23192"/>
    </source>
</evidence>
<evidence type="ECO:0000259" key="12">
    <source>
        <dbReference type="Pfam" id="PF23141"/>
    </source>
</evidence>
<dbReference type="Pfam" id="PF23194">
    <property type="entry name" value="NOMO_5th"/>
    <property type="match status" value="1"/>
</dbReference>
<feature type="domain" description="NOMO C-terminal transthyretin-like" evidence="13">
    <location>
        <begin position="1009"/>
        <end position="1110"/>
    </location>
</feature>